<gene>
    <name evidence="7" type="ORF">SAMN02745165_01010</name>
</gene>
<name>A0A1M6EB14_MALRU</name>
<feature type="signal peptide" evidence="5">
    <location>
        <begin position="1"/>
        <end position="28"/>
    </location>
</feature>
<dbReference type="PANTHER" id="PTHR32347">
    <property type="entry name" value="EFFLUX SYSTEM COMPONENT YKNX-RELATED"/>
    <property type="match status" value="1"/>
</dbReference>
<accession>A0A1M6EB14</accession>
<dbReference type="AlphaFoldDB" id="A0A1M6EB14"/>
<evidence type="ECO:0000313" key="8">
    <source>
        <dbReference type="Proteomes" id="UP000184171"/>
    </source>
</evidence>
<dbReference type="Gene3D" id="1.10.287.470">
    <property type="entry name" value="Helix hairpin bin"/>
    <property type="match status" value="2"/>
</dbReference>
<keyword evidence="8" id="KW-1185">Reference proteome</keyword>
<dbReference type="InterPro" id="IPR050465">
    <property type="entry name" value="UPF0194_transport"/>
</dbReference>
<evidence type="ECO:0000256" key="2">
    <source>
        <dbReference type="ARBA" id="ARBA00023054"/>
    </source>
</evidence>
<evidence type="ECO:0000256" key="1">
    <source>
        <dbReference type="ARBA" id="ARBA00004196"/>
    </source>
</evidence>
<evidence type="ECO:0000256" key="3">
    <source>
        <dbReference type="SAM" id="Coils"/>
    </source>
</evidence>
<proteinExistence type="predicted"/>
<keyword evidence="5" id="KW-0732">Signal</keyword>
<dbReference type="STRING" id="1122189.SAMN02745165_01010"/>
<dbReference type="Gene3D" id="2.40.30.170">
    <property type="match status" value="1"/>
</dbReference>
<dbReference type="EMBL" id="FQZT01000002">
    <property type="protein sequence ID" value="SHI82672.1"/>
    <property type="molecule type" value="Genomic_DNA"/>
</dbReference>
<evidence type="ECO:0000259" key="6">
    <source>
        <dbReference type="Pfam" id="PF25881"/>
    </source>
</evidence>
<dbReference type="OrthoDB" id="9778236at2"/>
<evidence type="ECO:0000256" key="4">
    <source>
        <dbReference type="SAM" id="MobiDB-lite"/>
    </source>
</evidence>
<comment type="subcellular location">
    <subcellularLocation>
        <location evidence="1">Cell envelope</location>
    </subcellularLocation>
</comment>
<dbReference type="Pfam" id="PF25881">
    <property type="entry name" value="HH_YBHG"/>
    <property type="match status" value="1"/>
</dbReference>
<keyword evidence="2 3" id="KW-0175">Coiled coil</keyword>
<dbReference type="Gene3D" id="2.40.50.100">
    <property type="match status" value="1"/>
</dbReference>
<sequence>MRNRYAERCNFKLFVLILFLAQALVSLAGCQGQDETYFQGYAEGDFVLVAAPLAGQLETLAVRKGDQVEQGAELFVLEHAREKTAVAIAEQDLLRAQSQLADLRKGQRPSELQALAAQLEKARAALELSEKEFARRQRLVETNSVSVEAFERARTTYLRDQAALAELRAAYKTAELGARSDAVAAAQAALEAVRGQVEQARWALEQKSQRAPQSALVEDTFYRPGEFVPAGYPVVSLLPPGNIKLRFFVPEPLFGRLQLGQKVVVSFDGSDGPLPAVISFISSQAEYTPPVIFSRETRAKLVFMIEARPDPSVASQLHPGQPVDVALESPDE</sequence>
<evidence type="ECO:0000256" key="5">
    <source>
        <dbReference type="SAM" id="SignalP"/>
    </source>
</evidence>
<dbReference type="GO" id="GO:0030313">
    <property type="term" value="C:cell envelope"/>
    <property type="evidence" value="ECO:0007669"/>
    <property type="project" value="UniProtKB-SubCell"/>
</dbReference>
<protein>
    <submittedName>
        <fullName evidence="7">HlyD family secretion protein</fullName>
    </submittedName>
</protein>
<feature type="domain" description="YbhG-like alpha-helical hairpin" evidence="6">
    <location>
        <begin position="83"/>
        <end position="203"/>
    </location>
</feature>
<dbReference type="InterPro" id="IPR059052">
    <property type="entry name" value="HH_YbhG-like"/>
</dbReference>
<feature type="chain" id="PRO_5012296739" evidence="5">
    <location>
        <begin position="29"/>
        <end position="332"/>
    </location>
</feature>
<feature type="coiled-coil region" evidence="3">
    <location>
        <begin position="86"/>
        <end position="132"/>
    </location>
</feature>
<dbReference type="Proteomes" id="UP000184171">
    <property type="component" value="Unassembled WGS sequence"/>
</dbReference>
<dbReference type="PROSITE" id="PS51257">
    <property type="entry name" value="PROKAR_LIPOPROTEIN"/>
    <property type="match status" value="1"/>
</dbReference>
<dbReference type="PANTHER" id="PTHR32347:SF23">
    <property type="entry name" value="BLL5650 PROTEIN"/>
    <property type="match status" value="1"/>
</dbReference>
<evidence type="ECO:0000313" key="7">
    <source>
        <dbReference type="EMBL" id="SHI82672.1"/>
    </source>
</evidence>
<dbReference type="RefSeq" id="WP_072906185.1">
    <property type="nucleotide sequence ID" value="NZ_FQZT01000002.1"/>
</dbReference>
<feature type="region of interest" description="Disordered" evidence="4">
    <location>
        <begin position="313"/>
        <end position="332"/>
    </location>
</feature>
<organism evidence="7 8">
    <name type="scientific">Malonomonas rubra DSM 5091</name>
    <dbReference type="NCBI Taxonomy" id="1122189"/>
    <lineage>
        <taxon>Bacteria</taxon>
        <taxon>Pseudomonadati</taxon>
        <taxon>Thermodesulfobacteriota</taxon>
        <taxon>Desulfuromonadia</taxon>
        <taxon>Desulfuromonadales</taxon>
        <taxon>Geopsychrobacteraceae</taxon>
        <taxon>Malonomonas</taxon>
    </lineage>
</organism>
<reference evidence="7 8" key="1">
    <citation type="submission" date="2016-11" db="EMBL/GenBank/DDBJ databases">
        <authorList>
            <person name="Jaros S."/>
            <person name="Januszkiewicz K."/>
            <person name="Wedrychowicz H."/>
        </authorList>
    </citation>
    <scope>NUCLEOTIDE SEQUENCE [LARGE SCALE GENOMIC DNA]</scope>
    <source>
        <strain evidence="7 8">DSM 5091</strain>
    </source>
</reference>